<feature type="domain" description="Glyoxalase-like" evidence="1">
    <location>
        <begin position="6"/>
        <end position="111"/>
    </location>
</feature>
<accession>A0ABY2SDE3</accession>
<evidence type="ECO:0000313" key="3">
    <source>
        <dbReference type="Proteomes" id="UP000309992"/>
    </source>
</evidence>
<dbReference type="PANTHER" id="PTHR35908">
    <property type="entry name" value="HYPOTHETICAL FUSION PROTEIN"/>
    <property type="match status" value="1"/>
</dbReference>
<proteinExistence type="predicted"/>
<evidence type="ECO:0000259" key="1">
    <source>
        <dbReference type="Pfam" id="PF18029"/>
    </source>
</evidence>
<reference evidence="2 3" key="1">
    <citation type="journal article" date="2015" name="Antonie Van Leeuwenhoek">
        <title>Prauserella endophytica sp. nov., an endophytic actinobacterium isolated from Tamarix taklamakanensis.</title>
        <authorList>
            <person name="Liu J.M."/>
            <person name="Habden X."/>
            <person name="Guo L."/>
            <person name="Tuo L."/>
            <person name="Jiang Z.K."/>
            <person name="Liu S.W."/>
            <person name="Liu X.F."/>
            <person name="Chen L."/>
            <person name="Li R.F."/>
            <person name="Zhang Y.Q."/>
            <person name="Sun C.H."/>
        </authorList>
    </citation>
    <scope>NUCLEOTIDE SEQUENCE [LARGE SCALE GENOMIC DNA]</scope>
    <source>
        <strain evidence="2 3">CGMCC 4.7182</strain>
    </source>
</reference>
<keyword evidence="3" id="KW-1185">Reference proteome</keyword>
<dbReference type="Proteomes" id="UP000309992">
    <property type="component" value="Unassembled WGS sequence"/>
</dbReference>
<organism evidence="2 3">
    <name type="scientific">Prauserella endophytica</name>
    <dbReference type="NCBI Taxonomy" id="1592324"/>
    <lineage>
        <taxon>Bacteria</taxon>
        <taxon>Bacillati</taxon>
        <taxon>Actinomycetota</taxon>
        <taxon>Actinomycetes</taxon>
        <taxon>Pseudonocardiales</taxon>
        <taxon>Pseudonocardiaceae</taxon>
        <taxon>Prauserella</taxon>
        <taxon>Prauserella coralliicola group</taxon>
    </lineage>
</organism>
<dbReference type="PANTHER" id="PTHR35908:SF1">
    <property type="entry name" value="CONSERVED PROTEIN"/>
    <property type="match status" value="1"/>
</dbReference>
<dbReference type="Pfam" id="PF18029">
    <property type="entry name" value="Glyoxalase_6"/>
    <property type="match status" value="1"/>
</dbReference>
<evidence type="ECO:0000313" key="2">
    <source>
        <dbReference type="EMBL" id="TKG73005.1"/>
    </source>
</evidence>
<dbReference type="CDD" id="cd06587">
    <property type="entry name" value="VOC"/>
    <property type="match status" value="1"/>
</dbReference>
<dbReference type="EMBL" id="SWMS01000002">
    <property type="protein sequence ID" value="TKG73005.1"/>
    <property type="molecule type" value="Genomic_DNA"/>
</dbReference>
<name>A0ABY2SDE3_9PSEU</name>
<dbReference type="InterPro" id="IPR041581">
    <property type="entry name" value="Glyoxalase_6"/>
</dbReference>
<comment type="caution">
    <text evidence="2">The sequence shown here is derived from an EMBL/GenBank/DDBJ whole genome shotgun (WGS) entry which is preliminary data.</text>
</comment>
<sequence>MRFVGVSLDCADSDELAAFYVGLLGGRLLWSEERSAAVQVPGLLLVLQRVPDYQPPVWPGTSIVHLDLSAGEKLAEPEQRALSLGATRAEPQPDPRWRVLLDPAGHPFCITTLAPPPELLESAYGR</sequence>
<protein>
    <submittedName>
        <fullName evidence="2">VOC family protein</fullName>
    </submittedName>
</protein>
<dbReference type="InterPro" id="IPR029068">
    <property type="entry name" value="Glyas_Bleomycin-R_OHBP_Dase"/>
</dbReference>
<gene>
    <name evidence="2" type="ORF">FCN18_05930</name>
</gene>
<dbReference type="SUPFAM" id="SSF54593">
    <property type="entry name" value="Glyoxalase/Bleomycin resistance protein/Dihydroxybiphenyl dioxygenase"/>
    <property type="match status" value="1"/>
</dbReference>
<dbReference type="Gene3D" id="3.10.180.10">
    <property type="entry name" value="2,3-Dihydroxybiphenyl 1,2-Dioxygenase, domain 1"/>
    <property type="match status" value="1"/>
</dbReference>